<feature type="domain" description="DUF7907" evidence="2">
    <location>
        <begin position="26"/>
        <end position="201"/>
    </location>
</feature>
<name>A0A3D8RQ49_9HELO</name>
<reference evidence="3 4" key="1">
    <citation type="journal article" date="2018" name="IMA Fungus">
        <title>IMA Genome-F 9: Draft genome sequence of Annulohypoxylon stygium, Aspergillus mulundensis, Berkeleyomyces basicola (syn. Thielaviopsis basicola), Ceratocystis smalleyi, two Cercospora beticola strains, Coleophoma cylindrospora, Fusarium fracticaudum, Phialophora cf. hyalina, and Morchella septimelata.</title>
        <authorList>
            <person name="Wingfield B.D."/>
            <person name="Bills G.F."/>
            <person name="Dong Y."/>
            <person name="Huang W."/>
            <person name="Nel W.J."/>
            <person name="Swalarsk-Parry B.S."/>
            <person name="Vaghefi N."/>
            <person name="Wilken P.M."/>
            <person name="An Z."/>
            <person name="de Beer Z.W."/>
            <person name="De Vos L."/>
            <person name="Chen L."/>
            <person name="Duong T.A."/>
            <person name="Gao Y."/>
            <person name="Hammerbacher A."/>
            <person name="Kikkert J.R."/>
            <person name="Li Y."/>
            <person name="Li H."/>
            <person name="Li K."/>
            <person name="Li Q."/>
            <person name="Liu X."/>
            <person name="Ma X."/>
            <person name="Naidoo K."/>
            <person name="Pethybridge S.J."/>
            <person name="Sun J."/>
            <person name="Steenkamp E.T."/>
            <person name="van der Nest M.A."/>
            <person name="van Wyk S."/>
            <person name="Wingfield M.J."/>
            <person name="Xiong C."/>
            <person name="Yue Q."/>
            <person name="Zhang X."/>
        </authorList>
    </citation>
    <scope>NUCLEOTIDE SEQUENCE [LARGE SCALE GENOMIC DNA]</scope>
    <source>
        <strain evidence="3 4">BP5796</strain>
    </source>
</reference>
<feature type="signal peptide" evidence="1">
    <location>
        <begin position="1"/>
        <end position="19"/>
    </location>
</feature>
<dbReference type="Proteomes" id="UP000256328">
    <property type="component" value="Unassembled WGS sequence"/>
</dbReference>
<keyword evidence="4" id="KW-1185">Reference proteome</keyword>
<dbReference type="AlphaFoldDB" id="A0A3D8RQ49"/>
<feature type="chain" id="PRO_5017761207" description="DUF7907 domain-containing protein" evidence="1">
    <location>
        <begin position="20"/>
        <end position="203"/>
    </location>
</feature>
<sequence length="203" mass="22391">MKSTFFASLLAIAASTALAQYTNQTAPFNLVVLSKNETYNGSTLLACHEGAGIEGLCLTSTFTGTGLTGSSFNFNTSTYGQYDLNPAIGEQGYLTYLLRGGNFNESEAFSLYYSPTSNVALPLFEGTEGTLVAFDEHNLLNIQGYVDDRVPPPYNGTFTAYYRWYACQTYFTGYSYTTLAWVTGKYHPQNPTCEKVQVKRVFI</sequence>
<proteinExistence type="predicted"/>
<evidence type="ECO:0000313" key="4">
    <source>
        <dbReference type="Proteomes" id="UP000256328"/>
    </source>
</evidence>
<dbReference type="OrthoDB" id="3515453at2759"/>
<organism evidence="3 4">
    <name type="scientific">Coleophoma crateriformis</name>
    <dbReference type="NCBI Taxonomy" id="565419"/>
    <lineage>
        <taxon>Eukaryota</taxon>
        <taxon>Fungi</taxon>
        <taxon>Dikarya</taxon>
        <taxon>Ascomycota</taxon>
        <taxon>Pezizomycotina</taxon>
        <taxon>Leotiomycetes</taxon>
        <taxon>Helotiales</taxon>
        <taxon>Dermateaceae</taxon>
        <taxon>Coleophoma</taxon>
    </lineage>
</organism>
<protein>
    <recommendedName>
        <fullName evidence="2">DUF7907 domain-containing protein</fullName>
    </recommendedName>
</protein>
<accession>A0A3D8RQ49</accession>
<evidence type="ECO:0000259" key="2">
    <source>
        <dbReference type="Pfam" id="PF25484"/>
    </source>
</evidence>
<evidence type="ECO:0000313" key="3">
    <source>
        <dbReference type="EMBL" id="RDW75931.1"/>
    </source>
</evidence>
<dbReference type="EMBL" id="PDLN01000009">
    <property type="protein sequence ID" value="RDW75931.1"/>
    <property type="molecule type" value="Genomic_DNA"/>
</dbReference>
<comment type="caution">
    <text evidence="3">The sequence shown here is derived from an EMBL/GenBank/DDBJ whole genome shotgun (WGS) entry which is preliminary data.</text>
</comment>
<evidence type="ECO:0000256" key="1">
    <source>
        <dbReference type="SAM" id="SignalP"/>
    </source>
</evidence>
<gene>
    <name evidence="3" type="ORF">BP5796_06752</name>
</gene>
<dbReference type="InterPro" id="IPR057229">
    <property type="entry name" value="DUF7907"/>
</dbReference>
<dbReference type="Pfam" id="PF25484">
    <property type="entry name" value="DUF7907"/>
    <property type="match status" value="1"/>
</dbReference>
<keyword evidence="1" id="KW-0732">Signal</keyword>